<evidence type="ECO:0000313" key="6">
    <source>
        <dbReference type="Proteomes" id="UP000230282"/>
    </source>
</evidence>
<dbReference type="PANTHER" id="PTHR40661:SF3">
    <property type="entry name" value="FELS-1 PROPHAGE TRANSCRIPTIONAL REGULATOR"/>
    <property type="match status" value="1"/>
</dbReference>
<evidence type="ECO:0000256" key="3">
    <source>
        <dbReference type="ARBA" id="ARBA00023163"/>
    </source>
</evidence>
<dbReference type="PANTHER" id="PTHR40661">
    <property type="match status" value="1"/>
</dbReference>
<evidence type="ECO:0000259" key="4">
    <source>
        <dbReference type="PROSITE" id="PS50943"/>
    </source>
</evidence>
<dbReference type="EMBL" id="PHGZ01000028">
    <property type="protein sequence ID" value="PJG82144.1"/>
    <property type="molecule type" value="Genomic_DNA"/>
</dbReference>
<keyword evidence="6" id="KW-1185">Reference proteome</keyword>
<dbReference type="Gene3D" id="2.10.109.10">
    <property type="entry name" value="Umud Fragment, subunit A"/>
    <property type="match status" value="1"/>
</dbReference>
<dbReference type="OrthoDB" id="9791537at2"/>
<feature type="domain" description="HTH cro/C1-type" evidence="4">
    <location>
        <begin position="8"/>
        <end position="61"/>
    </location>
</feature>
<dbReference type="Proteomes" id="UP000230282">
    <property type="component" value="Unassembled WGS sequence"/>
</dbReference>
<dbReference type="CDD" id="cd00093">
    <property type="entry name" value="HTH_XRE"/>
    <property type="match status" value="1"/>
</dbReference>
<proteinExistence type="predicted"/>
<evidence type="ECO:0000256" key="2">
    <source>
        <dbReference type="ARBA" id="ARBA00023125"/>
    </source>
</evidence>
<name>A0A2M8RTF6_9PAST</name>
<evidence type="ECO:0000256" key="1">
    <source>
        <dbReference type="ARBA" id="ARBA00023015"/>
    </source>
</evidence>
<evidence type="ECO:0000313" key="5">
    <source>
        <dbReference type="EMBL" id="PJG82144.1"/>
    </source>
</evidence>
<dbReference type="InterPro" id="IPR001387">
    <property type="entry name" value="Cro/C1-type_HTH"/>
</dbReference>
<protein>
    <submittedName>
        <fullName evidence="5">LexA family transcriptional repressor</fullName>
    </submittedName>
</protein>
<comment type="caution">
    <text evidence="5">The sequence shown here is derived from an EMBL/GenBank/DDBJ whole genome shotgun (WGS) entry which is preliminary data.</text>
</comment>
<keyword evidence="1" id="KW-0805">Transcription regulation</keyword>
<keyword evidence="2" id="KW-0238">DNA-binding</keyword>
<dbReference type="InterPro" id="IPR039418">
    <property type="entry name" value="LexA-like"/>
</dbReference>
<dbReference type="InterPro" id="IPR010982">
    <property type="entry name" value="Lambda_DNA-bd_dom_sf"/>
</dbReference>
<dbReference type="CDD" id="cd06529">
    <property type="entry name" value="S24_LexA-like"/>
    <property type="match status" value="1"/>
</dbReference>
<dbReference type="PROSITE" id="PS50943">
    <property type="entry name" value="HTH_CROC1"/>
    <property type="match status" value="1"/>
</dbReference>
<organism evidence="5 6">
    <name type="scientific">Caviibacterium pharyngocola</name>
    <dbReference type="NCBI Taxonomy" id="28159"/>
    <lineage>
        <taxon>Bacteria</taxon>
        <taxon>Pseudomonadati</taxon>
        <taxon>Pseudomonadota</taxon>
        <taxon>Gammaproteobacteria</taxon>
        <taxon>Pasteurellales</taxon>
        <taxon>Pasteurellaceae</taxon>
        <taxon>Caviibacterium</taxon>
    </lineage>
</organism>
<dbReference type="GO" id="GO:0003677">
    <property type="term" value="F:DNA binding"/>
    <property type="evidence" value="ECO:0007669"/>
    <property type="project" value="UniProtKB-KW"/>
</dbReference>
<dbReference type="InterPro" id="IPR036286">
    <property type="entry name" value="LexA/Signal_pep-like_sf"/>
</dbReference>
<dbReference type="Gene3D" id="1.10.260.40">
    <property type="entry name" value="lambda repressor-like DNA-binding domains"/>
    <property type="match status" value="1"/>
</dbReference>
<dbReference type="SUPFAM" id="SSF47413">
    <property type="entry name" value="lambda repressor-like DNA-binding domains"/>
    <property type="match status" value="1"/>
</dbReference>
<dbReference type="Pfam" id="PF00717">
    <property type="entry name" value="Peptidase_S24"/>
    <property type="match status" value="1"/>
</dbReference>
<dbReference type="InterPro" id="IPR015927">
    <property type="entry name" value="Peptidase_S24_S26A/B/C"/>
</dbReference>
<dbReference type="SUPFAM" id="SSF51306">
    <property type="entry name" value="LexA/Signal peptidase"/>
    <property type="match status" value="1"/>
</dbReference>
<dbReference type="RefSeq" id="WP_100297531.1">
    <property type="nucleotide sequence ID" value="NZ_PHGZ01000028.1"/>
</dbReference>
<dbReference type="AlphaFoldDB" id="A0A2M8RTF6"/>
<accession>A0A2M8RTF6</accession>
<dbReference type="SMART" id="SM00530">
    <property type="entry name" value="HTH_XRE"/>
    <property type="match status" value="1"/>
</dbReference>
<reference evidence="5 6" key="1">
    <citation type="submission" date="2017-11" db="EMBL/GenBank/DDBJ databases">
        <title>Reclassification of Bisgaard taxon 5 as Caviibacterium pharyngocola gen. nov., sp. nov.</title>
        <authorList>
            <person name="Christensen H."/>
        </authorList>
    </citation>
    <scope>NUCLEOTIDE SEQUENCE [LARGE SCALE GENOMIC DNA]</scope>
    <source>
        <strain evidence="5 6">7_3</strain>
    </source>
</reference>
<dbReference type="Pfam" id="PF01381">
    <property type="entry name" value="HTH_3"/>
    <property type="match status" value="1"/>
</dbReference>
<gene>
    <name evidence="5" type="ORF">CVP04_10840</name>
</gene>
<sequence length="230" mass="25996">METLAERLRSVMSDKGVTQQKLADAIGITQQSVNKIVTGETRQPKNILEIAKFLDVSPEWLKSGTGEEPKENNKGLNLYQSEPDDDHTHRIDLYDYHLAAGHGLINADYPDTISSIWFTQEGMGKIVGRTHTDGICIFKVPTDSMEPTISAKDLVFIDTNIRSYIGEGIYAFRLNGEDYIKRLQRTPSGIMYALSDNQKYRDIEITEELFDTAEIIGKFIRVVPINPRDL</sequence>
<keyword evidence="3" id="KW-0804">Transcription</keyword>